<accession>A0ABT8TNI3</accession>
<dbReference type="EMBL" id="JAULSC010000002">
    <property type="protein sequence ID" value="MDO3394753.1"/>
    <property type="molecule type" value="Genomic_DNA"/>
</dbReference>
<evidence type="ECO:0000256" key="1">
    <source>
        <dbReference type="SAM" id="MobiDB-lite"/>
    </source>
</evidence>
<dbReference type="RefSeq" id="WP_300388485.1">
    <property type="nucleotide sequence ID" value="NZ_JAULSC010000002.1"/>
</dbReference>
<dbReference type="Proteomes" id="UP001168363">
    <property type="component" value="Unassembled WGS sequence"/>
</dbReference>
<name>A0ABT8TNI3_9ACTN</name>
<keyword evidence="3" id="KW-1185">Reference proteome</keyword>
<protein>
    <submittedName>
        <fullName evidence="2">Uncharacterized protein</fullName>
    </submittedName>
</protein>
<sequence>MLDGNPIEVEVGRLSVIALSEESGVARTRLNREYKEERDAHTLAVLRAQAPGEPTTPRERELRDQVATLTDQVEVLNDQRLGLSQLRDSWKQAAEHFIRAAHVKQVEVNRLREKDAVSMKVRARLKNELEDAIARAEQAEFELLQREAQPGQATPVRSLRPVGSSDIPDEV</sequence>
<gene>
    <name evidence="2" type="ORF">QWJ41_03395</name>
</gene>
<evidence type="ECO:0000313" key="2">
    <source>
        <dbReference type="EMBL" id="MDO3394753.1"/>
    </source>
</evidence>
<evidence type="ECO:0000313" key="3">
    <source>
        <dbReference type="Proteomes" id="UP001168363"/>
    </source>
</evidence>
<comment type="caution">
    <text evidence="2">The sequence shown here is derived from an EMBL/GenBank/DDBJ whole genome shotgun (WGS) entry which is preliminary data.</text>
</comment>
<reference evidence="2" key="1">
    <citation type="submission" date="2023-06" db="EMBL/GenBank/DDBJ databases">
        <title>Genome sequence of Nocardioides sp. SOB44.</title>
        <authorList>
            <person name="Zhang G."/>
        </authorList>
    </citation>
    <scope>NUCLEOTIDE SEQUENCE</scope>
    <source>
        <strain evidence="2">SOB44</strain>
    </source>
</reference>
<organism evidence="2 3">
    <name type="scientific">Nocardioides cremeus</name>
    <dbReference type="NCBI Taxonomy" id="3058044"/>
    <lineage>
        <taxon>Bacteria</taxon>
        <taxon>Bacillati</taxon>
        <taxon>Actinomycetota</taxon>
        <taxon>Actinomycetes</taxon>
        <taxon>Propionibacteriales</taxon>
        <taxon>Nocardioidaceae</taxon>
        <taxon>Nocardioides</taxon>
    </lineage>
</organism>
<proteinExistence type="predicted"/>
<feature type="region of interest" description="Disordered" evidence="1">
    <location>
        <begin position="146"/>
        <end position="171"/>
    </location>
</feature>